<comment type="caution">
    <text evidence="1">The sequence shown here is derived from an EMBL/GenBank/DDBJ whole genome shotgun (WGS) entry which is preliminary data.</text>
</comment>
<sequence>MRPKMRSFLEVLTFQGRSTATGKRKIIKKKKLTFTLNSFILNLRDTN</sequence>
<protein>
    <submittedName>
        <fullName evidence="1">Uncharacterized protein</fullName>
    </submittedName>
</protein>
<dbReference type="Proteomes" id="UP001229346">
    <property type="component" value="Unassembled WGS sequence"/>
</dbReference>
<dbReference type="EMBL" id="JAUSSU010000005">
    <property type="protein sequence ID" value="MDQ0113526.1"/>
    <property type="molecule type" value="Genomic_DNA"/>
</dbReference>
<reference evidence="1 2" key="1">
    <citation type="submission" date="2023-07" db="EMBL/GenBank/DDBJ databases">
        <title>Sorghum-associated microbial communities from plants grown in Nebraska, USA.</title>
        <authorList>
            <person name="Schachtman D."/>
        </authorList>
    </citation>
    <scope>NUCLEOTIDE SEQUENCE [LARGE SCALE GENOMIC DNA]</scope>
    <source>
        <strain evidence="1 2">CC482</strain>
    </source>
</reference>
<accession>A0ABT9U1M2</accession>
<gene>
    <name evidence="1" type="ORF">J2T15_002967</name>
</gene>
<organism evidence="1 2">
    <name type="scientific">Paenibacillus harenae</name>
    <dbReference type="NCBI Taxonomy" id="306543"/>
    <lineage>
        <taxon>Bacteria</taxon>
        <taxon>Bacillati</taxon>
        <taxon>Bacillota</taxon>
        <taxon>Bacilli</taxon>
        <taxon>Bacillales</taxon>
        <taxon>Paenibacillaceae</taxon>
        <taxon>Paenibacillus</taxon>
    </lineage>
</organism>
<keyword evidence="2" id="KW-1185">Reference proteome</keyword>
<evidence type="ECO:0000313" key="1">
    <source>
        <dbReference type="EMBL" id="MDQ0113526.1"/>
    </source>
</evidence>
<evidence type="ECO:0000313" key="2">
    <source>
        <dbReference type="Proteomes" id="UP001229346"/>
    </source>
</evidence>
<proteinExistence type="predicted"/>
<name>A0ABT9U1M2_PAEHA</name>